<reference evidence="2 3" key="1">
    <citation type="submission" date="2023-07" db="EMBL/GenBank/DDBJ databases">
        <title>Sorghum-associated microbial communities from plants grown in Nebraska, USA.</title>
        <authorList>
            <person name="Schachtman D."/>
        </authorList>
    </citation>
    <scope>NUCLEOTIDE SEQUENCE [LARGE SCALE GENOMIC DNA]</scope>
    <source>
        <strain evidence="2 3">BE190</strain>
    </source>
</reference>
<evidence type="ECO:0000256" key="1">
    <source>
        <dbReference type="SAM" id="MobiDB-lite"/>
    </source>
</evidence>
<protein>
    <submittedName>
        <fullName evidence="2">Uncharacterized protein</fullName>
    </submittedName>
</protein>
<dbReference type="RefSeq" id="WP_310068502.1">
    <property type="nucleotide sequence ID" value="NZ_JAVDVX010000001.1"/>
</dbReference>
<accession>A0ABU1UTX2</accession>
<comment type="caution">
    <text evidence="2">The sequence shown here is derived from an EMBL/GenBank/DDBJ whole genome shotgun (WGS) entry which is preliminary data.</text>
</comment>
<keyword evidence="3" id="KW-1185">Reference proteome</keyword>
<proteinExistence type="predicted"/>
<feature type="compositionally biased region" description="Polar residues" evidence="1">
    <location>
        <begin position="50"/>
        <end position="59"/>
    </location>
</feature>
<dbReference type="EMBL" id="JAVDVX010000001">
    <property type="protein sequence ID" value="MDR7088626.1"/>
    <property type="molecule type" value="Genomic_DNA"/>
</dbReference>
<dbReference type="Proteomes" id="UP001253595">
    <property type="component" value="Unassembled WGS sequence"/>
</dbReference>
<sequence>MSDIKDELDALLIRIRSHETRRAGDLLFSADPYDLSATYSPDNFERPDTQPDSNSSTSI</sequence>
<evidence type="ECO:0000313" key="3">
    <source>
        <dbReference type="Proteomes" id="UP001253595"/>
    </source>
</evidence>
<evidence type="ECO:0000313" key="2">
    <source>
        <dbReference type="EMBL" id="MDR7088626.1"/>
    </source>
</evidence>
<feature type="region of interest" description="Disordered" evidence="1">
    <location>
        <begin position="37"/>
        <end position="59"/>
    </location>
</feature>
<gene>
    <name evidence="2" type="ORF">J2X05_000629</name>
</gene>
<name>A0ABU1UTX2_9GAMM</name>
<organism evidence="2 3">
    <name type="scientific">Cellvibrio fibrivorans</name>
    <dbReference type="NCBI Taxonomy" id="126350"/>
    <lineage>
        <taxon>Bacteria</taxon>
        <taxon>Pseudomonadati</taxon>
        <taxon>Pseudomonadota</taxon>
        <taxon>Gammaproteobacteria</taxon>
        <taxon>Cellvibrionales</taxon>
        <taxon>Cellvibrionaceae</taxon>
        <taxon>Cellvibrio</taxon>
    </lineage>
</organism>